<comment type="caution">
    <text evidence="2">The sequence shown here is derived from an EMBL/GenBank/DDBJ whole genome shotgun (WGS) entry which is preliminary data.</text>
</comment>
<organism evidence="2 3">
    <name type="scientific">Arthrobotrys flagrans</name>
    <name type="common">Nematode-trapping fungus</name>
    <name type="synonym">Trichothecium flagrans</name>
    <dbReference type="NCBI Taxonomy" id="97331"/>
    <lineage>
        <taxon>Eukaryota</taxon>
        <taxon>Fungi</taxon>
        <taxon>Dikarya</taxon>
        <taxon>Ascomycota</taxon>
        <taxon>Pezizomycotina</taxon>
        <taxon>Orbiliomycetes</taxon>
        <taxon>Orbiliales</taxon>
        <taxon>Orbiliaceae</taxon>
        <taxon>Arthrobotrys</taxon>
    </lineage>
</organism>
<feature type="compositionally biased region" description="Low complexity" evidence="1">
    <location>
        <begin position="21"/>
        <end position="32"/>
    </location>
</feature>
<evidence type="ECO:0000256" key="1">
    <source>
        <dbReference type="SAM" id="MobiDB-lite"/>
    </source>
</evidence>
<dbReference type="VEuPathDB" id="FungiDB:DFL_004168"/>
<reference evidence="2 3" key="1">
    <citation type="submission" date="2019-01" db="EMBL/GenBank/DDBJ databases">
        <title>Intercellular communication is required for trap formation in the nematode-trapping fungus Duddingtonia flagrans.</title>
        <authorList>
            <person name="Youssar L."/>
            <person name="Wernet V."/>
            <person name="Hensel N."/>
            <person name="Hildebrandt H.-G."/>
            <person name="Fischer R."/>
        </authorList>
    </citation>
    <scope>NUCLEOTIDE SEQUENCE [LARGE SCALE GENOMIC DNA]</scope>
    <source>
        <strain evidence="2 3">CBS H-5679</strain>
    </source>
</reference>
<dbReference type="Proteomes" id="UP000283090">
    <property type="component" value="Unassembled WGS sequence"/>
</dbReference>
<protein>
    <recommendedName>
        <fullName evidence="4">HNH nuclease domain-containing protein</fullName>
    </recommendedName>
</protein>
<accession>A0A437A406</accession>
<gene>
    <name evidence="2" type="ORF">DFL_004168</name>
</gene>
<keyword evidence="3" id="KW-1185">Reference proteome</keyword>
<sequence length="376" mass="41977">MSTPPKITFSHIFGAGPSTPPRRTSSVTSSPTLGPLRFSPINAPPSPPPQPTALLSLIRQSQETTHEKAIAFQNALTTAYSASKPDGSGYIWCPVFKRYLPTPLIKHFHIINPNDYYSEAIGYLFGNTKPGEYHFDSLANGMIMAKCIADLVISGDFSIIPVEESSKNDLTGPAFRSGAKTVRVGSKAWKELSLEGQTSLLDNRDTKESIKAEGDSPNPGIKLKLVLMKPYNSHCRVEDMDLLYADIHNTVLEFKSSFRPDLRYCYFRYISSILIWLNLKEAKAFENAWRPKEKWLRESLVAEMVSPERLANWDVYEEIVAGNGLFYDGDEDGDTIVKMDNGWMTTKSGEMAAQLEWGLLTSPDYMFPPQGHGLHV</sequence>
<evidence type="ECO:0008006" key="4">
    <source>
        <dbReference type="Google" id="ProtNLM"/>
    </source>
</evidence>
<dbReference type="OrthoDB" id="5386595at2759"/>
<name>A0A437A406_ARTFL</name>
<feature type="compositionally biased region" description="Pro residues" evidence="1">
    <location>
        <begin position="42"/>
        <end position="51"/>
    </location>
</feature>
<evidence type="ECO:0000313" key="2">
    <source>
        <dbReference type="EMBL" id="RVD85864.1"/>
    </source>
</evidence>
<dbReference type="EMBL" id="SAEB01000006">
    <property type="protein sequence ID" value="RVD85864.1"/>
    <property type="molecule type" value="Genomic_DNA"/>
</dbReference>
<dbReference type="AlphaFoldDB" id="A0A437A406"/>
<dbReference type="GeneID" id="93586479"/>
<feature type="region of interest" description="Disordered" evidence="1">
    <location>
        <begin position="1"/>
        <end position="51"/>
    </location>
</feature>
<evidence type="ECO:0000313" key="3">
    <source>
        <dbReference type="Proteomes" id="UP000283090"/>
    </source>
</evidence>
<dbReference type="RefSeq" id="XP_067491408.1">
    <property type="nucleotide sequence ID" value="XM_067633217.1"/>
</dbReference>
<proteinExistence type="predicted"/>